<dbReference type="InterPro" id="IPR024072">
    <property type="entry name" value="DHFR-like_dom_sf"/>
</dbReference>
<reference evidence="2" key="1">
    <citation type="journal article" date="2014" name="Int. J. Syst. Evol. Microbiol.">
        <title>Complete genome sequence of Corynebacterium casei LMG S-19264T (=DSM 44701T), isolated from a smear-ripened cheese.</title>
        <authorList>
            <consortium name="US DOE Joint Genome Institute (JGI-PGF)"/>
            <person name="Walter F."/>
            <person name="Albersmeier A."/>
            <person name="Kalinowski J."/>
            <person name="Ruckert C."/>
        </authorList>
    </citation>
    <scope>NUCLEOTIDE SEQUENCE</scope>
    <source>
        <strain evidence="2">VKM Ac-2007</strain>
    </source>
</reference>
<organism evidence="2 3">
    <name type="scientific">Streptosporangium carneum</name>
    <dbReference type="NCBI Taxonomy" id="47481"/>
    <lineage>
        <taxon>Bacteria</taxon>
        <taxon>Bacillati</taxon>
        <taxon>Actinomycetota</taxon>
        <taxon>Actinomycetes</taxon>
        <taxon>Streptosporangiales</taxon>
        <taxon>Streptosporangiaceae</taxon>
        <taxon>Streptosporangium</taxon>
    </lineage>
</organism>
<comment type="caution">
    <text evidence="2">The sequence shown here is derived from an EMBL/GenBank/DDBJ whole genome shotgun (WGS) entry which is preliminary data.</text>
</comment>
<name>A0A9W6MAX3_9ACTN</name>
<evidence type="ECO:0000313" key="3">
    <source>
        <dbReference type="Proteomes" id="UP001143474"/>
    </source>
</evidence>
<dbReference type="Gene3D" id="3.40.430.10">
    <property type="entry name" value="Dihydrofolate Reductase, subunit A"/>
    <property type="match status" value="1"/>
</dbReference>
<dbReference type="AlphaFoldDB" id="A0A9W6MAX3"/>
<gene>
    <name evidence="2" type="ORF">GCM10017600_09310</name>
</gene>
<dbReference type="GO" id="GO:0009231">
    <property type="term" value="P:riboflavin biosynthetic process"/>
    <property type="evidence" value="ECO:0007669"/>
    <property type="project" value="InterPro"/>
</dbReference>
<proteinExistence type="predicted"/>
<keyword evidence="3" id="KW-1185">Reference proteome</keyword>
<dbReference type="Pfam" id="PF01872">
    <property type="entry name" value="RibD_C"/>
    <property type="match status" value="1"/>
</dbReference>
<feature type="domain" description="Bacterial bifunctional deaminase-reductase C-terminal" evidence="1">
    <location>
        <begin position="3"/>
        <end position="181"/>
    </location>
</feature>
<dbReference type="SUPFAM" id="SSF53597">
    <property type="entry name" value="Dihydrofolate reductase-like"/>
    <property type="match status" value="1"/>
</dbReference>
<evidence type="ECO:0000313" key="2">
    <source>
        <dbReference type="EMBL" id="GLK07526.1"/>
    </source>
</evidence>
<dbReference type="Proteomes" id="UP001143474">
    <property type="component" value="Unassembled WGS sequence"/>
</dbReference>
<dbReference type="GO" id="GO:0008703">
    <property type="term" value="F:5-amino-6-(5-phosphoribosylamino)uracil reductase activity"/>
    <property type="evidence" value="ECO:0007669"/>
    <property type="project" value="InterPro"/>
</dbReference>
<sequence length="191" mass="20295">MRKLVYYVGSSIDGFIAGPDGSVDFFPMGDDILEHILAEYADAVPTHVRKAIGIDPPTTRFDTVVMGRATYDPALREGITSPYGHLRQYVVSGSVTEAPDPAVRIVSGDPVAAVRELKRQDGKGIWLAGGARLAGTLLPEIDELIVKVYPVIVGSGIPLFAGGFAPTQFELADSRVFGSGAAVMTYTARPS</sequence>
<protein>
    <submittedName>
        <fullName evidence="2">Deaminase</fullName>
    </submittedName>
</protein>
<dbReference type="RefSeq" id="WP_271216056.1">
    <property type="nucleotide sequence ID" value="NZ_BAAAVD010000006.1"/>
</dbReference>
<dbReference type="PANTHER" id="PTHR38011:SF11">
    <property type="entry name" value="2,5-DIAMINO-6-RIBOSYLAMINO-4(3H)-PYRIMIDINONE 5'-PHOSPHATE REDUCTASE"/>
    <property type="match status" value="1"/>
</dbReference>
<dbReference type="PANTHER" id="PTHR38011">
    <property type="entry name" value="DIHYDROFOLATE REDUCTASE FAMILY PROTEIN (AFU_ORTHOLOGUE AFUA_8G06820)"/>
    <property type="match status" value="1"/>
</dbReference>
<evidence type="ECO:0000259" key="1">
    <source>
        <dbReference type="Pfam" id="PF01872"/>
    </source>
</evidence>
<accession>A0A9W6MAX3</accession>
<dbReference type="InterPro" id="IPR050765">
    <property type="entry name" value="Riboflavin_Biosynth_HTPR"/>
</dbReference>
<dbReference type="InterPro" id="IPR002734">
    <property type="entry name" value="RibDG_C"/>
</dbReference>
<dbReference type="EMBL" id="BSEV01000001">
    <property type="protein sequence ID" value="GLK07526.1"/>
    <property type="molecule type" value="Genomic_DNA"/>
</dbReference>
<reference evidence="2" key="2">
    <citation type="submission" date="2023-01" db="EMBL/GenBank/DDBJ databases">
        <authorList>
            <person name="Sun Q."/>
            <person name="Evtushenko L."/>
        </authorList>
    </citation>
    <scope>NUCLEOTIDE SEQUENCE</scope>
    <source>
        <strain evidence="2">VKM Ac-2007</strain>
    </source>
</reference>